<proteinExistence type="predicted"/>
<feature type="compositionally biased region" description="Basic and acidic residues" evidence="1">
    <location>
        <begin position="126"/>
        <end position="136"/>
    </location>
</feature>
<keyword evidence="3" id="KW-1185">Reference proteome</keyword>
<dbReference type="Proteomes" id="UP001054889">
    <property type="component" value="Unassembled WGS sequence"/>
</dbReference>
<evidence type="ECO:0000313" key="3">
    <source>
        <dbReference type="Proteomes" id="UP001054889"/>
    </source>
</evidence>
<accession>A0AAV5G3D3</accession>
<dbReference type="EMBL" id="BQKI01000199">
    <property type="protein sequence ID" value="GJN41040.1"/>
    <property type="molecule type" value="Genomic_DNA"/>
</dbReference>
<sequence>MAADPVAEATPTSEVVVVKVDLLTEPPRWGPARRAPRSPLSESFSWRTTSSRPPPPPPLVASAGSQKASGWGLGRRRQGEGGRGIPFSRPVAGCPVAQAGPGRNFHGSHPRLPPLGNPNPSTRRAGAVERAGDTRRAGGRYARRVGRALREAASRALREVGGRALRGSQTLQGGRARLADAARGGRERT</sequence>
<feature type="compositionally biased region" description="Basic and acidic residues" evidence="1">
    <location>
        <begin position="177"/>
        <end position="189"/>
    </location>
</feature>
<feature type="region of interest" description="Disordered" evidence="1">
    <location>
        <begin position="24"/>
        <end position="139"/>
    </location>
</feature>
<feature type="compositionally biased region" description="Polar residues" evidence="1">
    <location>
        <begin position="40"/>
        <end position="51"/>
    </location>
</feature>
<feature type="region of interest" description="Disordered" evidence="1">
    <location>
        <begin position="168"/>
        <end position="189"/>
    </location>
</feature>
<evidence type="ECO:0000313" key="2">
    <source>
        <dbReference type="EMBL" id="GJN41040.1"/>
    </source>
</evidence>
<name>A0AAV5G3D3_ELECO</name>
<feature type="compositionally biased region" description="Low complexity" evidence="1">
    <location>
        <begin position="26"/>
        <end position="39"/>
    </location>
</feature>
<evidence type="ECO:0000256" key="1">
    <source>
        <dbReference type="SAM" id="MobiDB-lite"/>
    </source>
</evidence>
<gene>
    <name evidence="2" type="primary">gn00364</name>
    <name evidence="2" type="ORF">PR202_gn00364</name>
</gene>
<dbReference type="AlphaFoldDB" id="A0AAV5G3D3"/>
<organism evidence="2 3">
    <name type="scientific">Eleusine coracana subsp. coracana</name>
    <dbReference type="NCBI Taxonomy" id="191504"/>
    <lineage>
        <taxon>Eukaryota</taxon>
        <taxon>Viridiplantae</taxon>
        <taxon>Streptophyta</taxon>
        <taxon>Embryophyta</taxon>
        <taxon>Tracheophyta</taxon>
        <taxon>Spermatophyta</taxon>
        <taxon>Magnoliopsida</taxon>
        <taxon>Liliopsida</taxon>
        <taxon>Poales</taxon>
        <taxon>Poaceae</taxon>
        <taxon>PACMAD clade</taxon>
        <taxon>Chloridoideae</taxon>
        <taxon>Cynodonteae</taxon>
        <taxon>Eleusininae</taxon>
        <taxon>Eleusine</taxon>
    </lineage>
</organism>
<comment type="caution">
    <text evidence="2">The sequence shown here is derived from an EMBL/GenBank/DDBJ whole genome shotgun (WGS) entry which is preliminary data.</text>
</comment>
<protein>
    <submittedName>
        <fullName evidence="2">Uncharacterized protein</fullName>
    </submittedName>
</protein>
<reference evidence="2" key="1">
    <citation type="journal article" date="2018" name="DNA Res.">
        <title>Multiple hybrid de novo genome assembly of finger millet, an orphan allotetraploid crop.</title>
        <authorList>
            <person name="Hatakeyama M."/>
            <person name="Aluri S."/>
            <person name="Balachadran M.T."/>
            <person name="Sivarajan S.R."/>
            <person name="Patrignani A."/>
            <person name="Gruter S."/>
            <person name="Poveda L."/>
            <person name="Shimizu-Inatsugi R."/>
            <person name="Baeten J."/>
            <person name="Francoijs K.J."/>
            <person name="Nataraja K.N."/>
            <person name="Reddy Y.A.N."/>
            <person name="Phadnis S."/>
            <person name="Ravikumar R.L."/>
            <person name="Schlapbach R."/>
            <person name="Sreeman S.M."/>
            <person name="Shimizu K.K."/>
        </authorList>
    </citation>
    <scope>NUCLEOTIDE SEQUENCE</scope>
</reference>
<reference evidence="2" key="2">
    <citation type="submission" date="2021-12" db="EMBL/GenBank/DDBJ databases">
        <title>Resequencing data analysis of finger millet.</title>
        <authorList>
            <person name="Hatakeyama M."/>
            <person name="Aluri S."/>
            <person name="Balachadran M.T."/>
            <person name="Sivarajan S.R."/>
            <person name="Poveda L."/>
            <person name="Shimizu-Inatsugi R."/>
            <person name="Schlapbach R."/>
            <person name="Sreeman S.M."/>
            <person name="Shimizu K.K."/>
        </authorList>
    </citation>
    <scope>NUCLEOTIDE SEQUENCE</scope>
</reference>